<dbReference type="eggNOG" id="COG0457">
    <property type="taxonomic scope" value="Bacteria"/>
</dbReference>
<gene>
    <name evidence="2" type="ordered locus">Sala_2764</name>
</gene>
<dbReference type="PROSITE" id="PS51257">
    <property type="entry name" value="PROKAR_LIPOPROTEIN"/>
    <property type="match status" value="1"/>
</dbReference>
<name>Q1GPF3_SPHAL</name>
<dbReference type="Proteomes" id="UP000006578">
    <property type="component" value="Chromosome"/>
</dbReference>
<proteinExistence type="predicted"/>
<dbReference type="PROSITE" id="PS50005">
    <property type="entry name" value="TPR"/>
    <property type="match status" value="1"/>
</dbReference>
<keyword evidence="1" id="KW-0802">TPR repeat</keyword>
<accession>Q1GPF3</accession>
<keyword evidence="3" id="KW-1185">Reference proteome</keyword>
<feature type="repeat" description="TPR" evidence="1">
    <location>
        <begin position="77"/>
        <end position="110"/>
    </location>
</feature>
<dbReference type="STRING" id="317655.Sala_2764"/>
<dbReference type="HOGENOM" id="CLU_924091_0_0_5"/>
<dbReference type="AlphaFoldDB" id="Q1GPF3"/>
<dbReference type="Gene3D" id="1.25.40.10">
    <property type="entry name" value="Tetratricopeptide repeat domain"/>
    <property type="match status" value="1"/>
</dbReference>
<evidence type="ECO:0000313" key="2">
    <source>
        <dbReference type="EMBL" id="ABF54469.1"/>
    </source>
</evidence>
<dbReference type="InterPro" id="IPR019734">
    <property type="entry name" value="TPR_rpt"/>
</dbReference>
<reference evidence="2 3" key="1">
    <citation type="journal article" date="2009" name="Proc. Natl. Acad. Sci. U.S.A.">
        <title>The genomic basis of trophic strategy in marine bacteria.</title>
        <authorList>
            <person name="Lauro F.M."/>
            <person name="McDougald D."/>
            <person name="Thomas T."/>
            <person name="Williams T.J."/>
            <person name="Egan S."/>
            <person name="Rice S."/>
            <person name="DeMaere M.Z."/>
            <person name="Ting L."/>
            <person name="Ertan H."/>
            <person name="Johnson J."/>
            <person name="Ferriera S."/>
            <person name="Lapidus A."/>
            <person name="Anderson I."/>
            <person name="Kyrpides N."/>
            <person name="Munk A.C."/>
            <person name="Detter C."/>
            <person name="Han C.S."/>
            <person name="Brown M.V."/>
            <person name="Robb F.T."/>
            <person name="Kjelleberg S."/>
            <person name="Cavicchioli R."/>
        </authorList>
    </citation>
    <scope>NUCLEOTIDE SEQUENCE [LARGE SCALE GENOMIC DNA]</scope>
    <source>
        <strain evidence="3">DSM 13593 / LMG 18877 / RB2256</strain>
    </source>
</reference>
<sequence length="301" mass="31823">MTRLALHAVLVATLAMSGCSSGPRFQAALPQVRDVPVVANLAPHEALARGRSFLGARQYGLAIELFRNAGRDPALRTDSLNGLAVAYDAIGRRDIAERYFEEALASQPDDARTRRNLARFYAATGQMDKQRAILSATVAIAAPAGSASKGNEGMAEIVHDTATPRAMAIGQQTPLSAFLPPMIVRAALPPQGASASPATTTNGRTGDVVECLLDRPVGAAAVSAEMRMFRLNIGEVFIAAEPPGTLCRNAPTGADGQPESGTSNGEYLGRVAAYLDRLNRQAAAEEFAALWRATFWSYRGA</sequence>
<dbReference type="Pfam" id="PF14559">
    <property type="entry name" value="TPR_19"/>
    <property type="match status" value="1"/>
</dbReference>
<dbReference type="KEGG" id="sal:Sala_2764"/>
<evidence type="ECO:0000256" key="1">
    <source>
        <dbReference type="PROSITE-ProRule" id="PRU00339"/>
    </source>
</evidence>
<organism evidence="2 3">
    <name type="scientific">Sphingopyxis alaskensis (strain DSM 13593 / LMG 18877 / RB2256)</name>
    <name type="common">Sphingomonas alaskensis</name>
    <dbReference type="NCBI Taxonomy" id="317655"/>
    <lineage>
        <taxon>Bacteria</taxon>
        <taxon>Pseudomonadati</taxon>
        <taxon>Pseudomonadota</taxon>
        <taxon>Alphaproteobacteria</taxon>
        <taxon>Sphingomonadales</taxon>
        <taxon>Sphingomonadaceae</taxon>
        <taxon>Sphingopyxis</taxon>
    </lineage>
</organism>
<dbReference type="EMBL" id="CP000356">
    <property type="protein sequence ID" value="ABF54469.1"/>
    <property type="molecule type" value="Genomic_DNA"/>
</dbReference>
<dbReference type="SUPFAM" id="SSF48452">
    <property type="entry name" value="TPR-like"/>
    <property type="match status" value="1"/>
</dbReference>
<evidence type="ECO:0000313" key="3">
    <source>
        <dbReference type="Proteomes" id="UP000006578"/>
    </source>
</evidence>
<dbReference type="RefSeq" id="WP_011543034.1">
    <property type="nucleotide sequence ID" value="NC_008048.1"/>
</dbReference>
<dbReference type="InterPro" id="IPR011990">
    <property type="entry name" value="TPR-like_helical_dom_sf"/>
</dbReference>
<protein>
    <submittedName>
        <fullName evidence="2">Tetratricopeptide TPR_2</fullName>
    </submittedName>
</protein>